<evidence type="ECO:0000256" key="3">
    <source>
        <dbReference type="ARBA" id="ARBA00023098"/>
    </source>
</evidence>
<organism evidence="7 8">
    <name type="scientific">Takifugu flavidus</name>
    <name type="common">sansaifugu</name>
    <dbReference type="NCBI Taxonomy" id="433684"/>
    <lineage>
        <taxon>Eukaryota</taxon>
        <taxon>Metazoa</taxon>
        <taxon>Chordata</taxon>
        <taxon>Craniata</taxon>
        <taxon>Vertebrata</taxon>
        <taxon>Euteleostomi</taxon>
        <taxon>Actinopterygii</taxon>
        <taxon>Neopterygii</taxon>
        <taxon>Teleostei</taxon>
        <taxon>Neoteleostei</taxon>
        <taxon>Acanthomorphata</taxon>
        <taxon>Eupercaria</taxon>
        <taxon>Tetraodontiformes</taxon>
        <taxon>Tetradontoidea</taxon>
        <taxon>Tetraodontidae</taxon>
        <taxon>Takifugu</taxon>
    </lineage>
</organism>
<feature type="short sequence motif" description="GXSXG" evidence="4">
    <location>
        <begin position="510"/>
        <end position="514"/>
    </location>
</feature>
<gene>
    <name evidence="7" type="ORF">D4764_13G0005220</name>
</gene>
<dbReference type="SUPFAM" id="SSF52151">
    <property type="entry name" value="FabD/lysophospholipase-like"/>
    <property type="match status" value="1"/>
</dbReference>
<dbReference type="PANTHER" id="PTHR24185">
    <property type="entry name" value="CALCIUM-INDEPENDENT PHOSPHOLIPASE A2-GAMMA"/>
    <property type="match status" value="1"/>
</dbReference>
<keyword evidence="8" id="KW-1185">Reference proteome</keyword>
<feature type="region of interest" description="Disordered" evidence="5">
    <location>
        <begin position="342"/>
        <end position="365"/>
    </location>
</feature>
<feature type="compositionally biased region" description="Basic and acidic residues" evidence="5">
    <location>
        <begin position="267"/>
        <end position="276"/>
    </location>
</feature>
<evidence type="ECO:0000256" key="1">
    <source>
        <dbReference type="ARBA" id="ARBA00022801"/>
    </source>
</evidence>
<feature type="compositionally biased region" description="Low complexity" evidence="5">
    <location>
        <begin position="129"/>
        <end position="162"/>
    </location>
</feature>
<evidence type="ECO:0000256" key="5">
    <source>
        <dbReference type="SAM" id="MobiDB-lite"/>
    </source>
</evidence>
<protein>
    <submittedName>
        <fullName evidence="7">Calcium-independent phospholipase A2-gamma</fullName>
    </submittedName>
</protein>
<keyword evidence="1" id="KW-0378">Hydrolase</keyword>
<feature type="compositionally biased region" description="Polar residues" evidence="5">
    <location>
        <begin position="168"/>
        <end position="186"/>
    </location>
</feature>
<dbReference type="GO" id="GO:0016042">
    <property type="term" value="P:lipid catabolic process"/>
    <property type="evidence" value="ECO:0007669"/>
    <property type="project" value="UniProtKB-KW"/>
</dbReference>
<dbReference type="InterPro" id="IPR045217">
    <property type="entry name" value="PNPLA8-like"/>
</dbReference>
<feature type="region of interest" description="Disordered" evidence="5">
    <location>
        <begin position="126"/>
        <end position="186"/>
    </location>
</feature>
<dbReference type="Proteomes" id="UP000324091">
    <property type="component" value="Chromosome 13"/>
</dbReference>
<dbReference type="InterPro" id="IPR016035">
    <property type="entry name" value="Acyl_Trfase/lysoPLipase"/>
</dbReference>
<reference evidence="7 8" key="1">
    <citation type="submission" date="2019-04" db="EMBL/GenBank/DDBJ databases">
        <title>Chromosome genome assembly for Takifugu flavidus.</title>
        <authorList>
            <person name="Xiao S."/>
        </authorList>
    </citation>
    <scope>NUCLEOTIDE SEQUENCE [LARGE SCALE GENOMIC DNA]</scope>
    <source>
        <strain evidence="7">HTHZ2018</strain>
        <tissue evidence="7">Muscle</tissue>
    </source>
</reference>
<comment type="caution">
    <text evidence="7">The sequence shown here is derived from an EMBL/GenBank/DDBJ whole genome shotgun (WGS) entry which is preliminary data.</text>
</comment>
<dbReference type="GO" id="GO:0019369">
    <property type="term" value="P:arachidonate metabolic process"/>
    <property type="evidence" value="ECO:0007669"/>
    <property type="project" value="TreeGrafter"/>
</dbReference>
<keyword evidence="2" id="KW-0442">Lipid degradation</keyword>
<proteinExistence type="predicted"/>
<dbReference type="Gene3D" id="3.40.1090.10">
    <property type="entry name" value="Cytosolic phospholipase A2 catalytic domain"/>
    <property type="match status" value="1"/>
</dbReference>
<comment type="caution">
    <text evidence="4">Lacks conserved residue(s) required for the propagation of feature annotation.</text>
</comment>
<feature type="region of interest" description="Disordered" evidence="5">
    <location>
        <begin position="211"/>
        <end position="235"/>
    </location>
</feature>
<evidence type="ECO:0000259" key="6">
    <source>
        <dbReference type="PROSITE" id="PS51635"/>
    </source>
</evidence>
<feature type="short sequence motif" description="GXGXXG" evidence="4">
    <location>
        <begin position="478"/>
        <end position="483"/>
    </location>
</feature>
<dbReference type="GO" id="GO:0016020">
    <property type="term" value="C:membrane"/>
    <property type="evidence" value="ECO:0007669"/>
    <property type="project" value="TreeGrafter"/>
</dbReference>
<evidence type="ECO:0000313" key="8">
    <source>
        <dbReference type="Proteomes" id="UP000324091"/>
    </source>
</evidence>
<dbReference type="EMBL" id="RHFK02000005">
    <property type="protein sequence ID" value="TWW75860.1"/>
    <property type="molecule type" value="Genomic_DNA"/>
</dbReference>
<dbReference type="InterPro" id="IPR002641">
    <property type="entry name" value="PNPLA_dom"/>
</dbReference>
<accession>A0A5C6PC81</accession>
<evidence type="ECO:0000256" key="4">
    <source>
        <dbReference type="PROSITE-ProRule" id="PRU01161"/>
    </source>
</evidence>
<dbReference type="AlphaFoldDB" id="A0A5C6PC81"/>
<sequence length="896" mass="98169">MTSTSHCRILVQQSYCYRTGCLCWRRLQHLRITGRKLWLCKAIQYRQKLGLHTSNLYLSTSASRWPASLSQHMSRVRNTLDTVSKAVSGTHTELLSKISRLKPNALKAVKKDAEAAVESPVKAVEGGVPLSSNSAAPCSPSAMPSEATCDSSLVSPSVPASATRVNPGANTSTHPQSPSQAAGTVTSLTVRDHKEIKVRRVVPAVKASFTGKQDEVKASPSDAESKNTTSKQTPALFHPSSFSVNLDETYNYLANHINSYFSATTKTPDKKVEKADSSAPSKSGNLTLIADKPDSPATVTPTATKKGLGHYLSYSAPNVQAFVGSYIAPLVPKFRTQESKNAALDEKKSENATFKQTEATAGKEQKTVEEKAKKLLLQQEKIIARVSVDNRTRALVQGLYRASDVKVYINRVEDLSYHLLQFPETCGVAVKEKAIPRLLRLDQAGDPDLRAAVREALVLLGYHAPVKGRGIRILSIDGGGLRGLLALQTLEELEVLTGKPIYKLFDLICGVSTGAILGFMLGVFKMPVKECEDLYRKLGSDVFKQNVIVGTVKMGWNHAFYDTEAWENILKEKMGSHILVETSRDPECPKVAAVSTIVNRGTPLKAFVFRNYNLLPGLRSHYLGGCQHQLWEAIRATSAAPGYFQEFTLGNDLHQVRSVYHLPSNEPNESREAGAVMEGMKADLPGFHADKAVCGERLRNSPGVTAAKLLCAAGSDGSPRHTRLQLRGHRTRDRAEAAADGGLLINNPTALAVHESKCLWPNTPLECVVSVGTGRVENLGKNSTASTSLKTKLTHVISSATDTEEVHAMLDAFLPPDTYYRFNPYMSEDIAMDDSRQERLTQLQTEGLRYLGRNEEKLKKVSRILTREKSSVQMLAEWARLKADMYSGVRMNSPKL</sequence>
<evidence type="ECO:0000313" key="7">
    <source>
        <dbReference type="EMBL" id="TWW75860.1"/>
    </source>
</evidence>
<dbReference type="Pfam" id="PF01734">
    <property type="entry name" value="Patatin"/>
    <property type="match status" value="1"/>
</dbReference>
<evidence type="ECO:0000256" key="2">
    <source>
        <dbReference type="ARBA" id="ARBA00022963"/>
    </source>
</evidence>
<dbReference type="PANTHER" id="PTHR24185:SF1">
    <property type="entry name" value="CALCIUM-INDEPENDENT PHOSPHOLIPASE A2-GAMMA"/>
    <property type="match status" value="1"/>
</dbReference>
<feature type="region of interest" description="Disordered" evidence="5">
    <location>
        <begin position="267"/>
        <end position="298"/>
    </location>
</feature>
<dbReference type="CDD" id="cd07211">
    <property type="entry name" value="Pat_PNPLA8"/>
    <property type="match status" value="1"/>
</dbReference>
<dbReference type="GO" id="GO:0047499">
    <property type="term" value="F:calcium-independent phospholipase A2 activity"/>
    <property type="evidence" value="ECO:0007669"/>
    <property type="project" value="TreeGrafter"/>
</dbReference>
<name>A0A5C6PC81_9TELE</name>
<dbReference type="PROSITE" id="PS51635">
    <property type="entry name" value="PNPLA"/>
    <property type="match status" value="1"/>
</dbReference>
<keyword evidence="3" id="KW-0443">Lipid metabolism</keyword>
<feature type="domain" description="PNPLA" evidence="6">
    <location>
        <begin position="474"/>
        <end position="707"/>
    </location>
</feature>